<keyword evidence="2" id="KW-1185">Reference proteome</keyword>
<name>A0AA42J0I4_9FIRM</name>
<organism evidence="1 2">
    <name type="scientific">Holtiella tumoricola</name>
    <dbReference type="NCBI Taxonomy" id="3018743"/>
    <lineage>
        <taxon>Bacteria</taxon>
        <taxon>Bacillati</taxon>
        <taxon>Bacillota</taxon>
        <taxon>Clostridia</taxon>
        <taxon>Lachnospirales</taxon>
        <taxon>Cellulosilyticaceae</taxon>
        <taxon>Holtiella</taxon>
    </lineage>
</organism>
<comment type="caution">
    <text evidence="1">The sequence shown here is derived from an EMBL/GenBank/DDBJ whole genome shotgun (WGS) entry which is preliminary data.</text>
</comment>
<dbReference type="EMBL" id="JAQIFT010000036">
    <property type="protein sequence ID" value="MDA3731465.1"/>
    <property type="molecule type" value="Genomic_DNA"/>
</dbReference>
<dbReference type="RefSeq" id="WP_271011851.1">
    <property type="nucleotide sequence ID" value="NZ_JAQIFT010000036.1"/>
</dbReference>
<dbReference type="AlphaFoldDB" id="A0AA42J0I4"/>
<evidence type="ECO:0000313" key="2">
    <source>
        <dbReference type="Proteomes" id="UP001169242"/>
    </source>
</evidence>
<proteinExistence type="predicted"/>
<protein>
    <submittedName>
        <fullName evidence="1">Uncharacterized protein</fullName>
    </submittedName>
</protein>
<dbReference type="Proteomes" id="UP001169242">
    <property type="component" value="Unassembled WGS sequence"/>
</dbReference>
<gene>
    <name evidence="1" type="ORF">PBV87_08240</name>
</gene>
<evidence type="ECO:0000313" key="1">
    <source>
        <dbReference type="EMBL" id="MDA3731465.1"/>
    </source>
</evidence>
<accession>A0AA42J0I4</accession>
<sequence>MGTCICSTCKNLKSIIDEIDDDNNDITEGCEFGFPSESCSECDEDHCELTCEHYIEDCEEEAFSLSKCVKCGKELKVLASNGEVGEVYCPMCYLDK</sequence>
<reference evidence="1" key="1">
    <citation type="journal article" date="2023" name="Int. J. Syst. Evol. Microbiol.">
        <title>&lt;i&gt;Holtiella tumoricola&lt;/i&gt; gen. nov. sp. nov., isolated from a human clinical sample.</title>
        <authorList>
            <person name="Allen-Vercoe E."/>
            <person name="Daigneault M.C."/>
            <person name="Vancuren S.J."/>
            <person name="Cochrane K."/>
            <person name="O'Neal L.L."/>
            <person name="Sankaranarayanan K."/>
            <person name="Lawson P.A."/>
        </authorList>
    </citation>
    <scope>NUCLEOTIDE SEQUENCE</scope>
    <source>
        <strain evidence="1">CC70A</strain>
    </source>
</reference>